<protein>
    <submittedName>
        <fullName evidence="2">Uncharacterized protein</fullName>
    </submittedName>
</protein>
<dbReference type="GeneID" id="9823085"/>
<evidence type="ECO:0000313" key="3">
    <source>
        <dbReference type="Proteomes" id="UP000483820"/>
    </source>
</evidence>
<evidence type="ECO:0000313" key="2">
    <source>
        <dbReference type="EMBL" id="KAF1750550.1"/>
    </source>
</evidence>
<proteinExistence type="predicted"/>
<name>A0A6A5G6C8_CAERE</name>
<evidence type="ECO:0000256" key="1">
    <source>
        <dbReference type="SAM" id="MobiDB-lite"/>
    </source>
</evidence>
<dbReference type="Proteomes" id="UP000483820">
    <property type="component" value="Chromosome V"/>
</dbReference>
<sequence>MAEIPPEEQYETDTIFSQEGDLPDSYLQTKLRDVESDTEVFSDGESNLKSEQFLTVDLPSPTTKVDSDSFKKLVENSKFVWGSGNNATPSSEFDRIVFQDDEYDITQDSFRYGRVTAGPSYNLVTGKMPQEILEKVKEKDDEMIETVTEDETTHLITTEVKISLNSGDGDCSGERFSVFDGLYDSQMPKFFKYRDAFPEIHGIWTLLFDQEHYGDMSTFELQASICAALNSKHHLIICIGVDKYNTVTGVEMSATERVVFRMALTRAVAGEFQPPLIKVPPKQLTGVSPMKRDVSEMTSNIDVMFIPVLGGGSTGSGDSAPSRFLVVVRVKELTEKLYQLSSGRIYVEENGRVVELANVNEAFHNLIINKETPSIGSLFMIEPEPFIEDTQLEIDEYSSSEEEDEICEVKKDSEGVPSKIEAVVQEIVIPEESPATSTNNQIVARLSSATESILSRLDSPRVQNFGWLLFATAVVYSVYQAARTKF</sequence>
<feature type="compositionally biased region" description="Acidic residues" evidence="1">
    <location>
        <begin position="1"/>
        <end position="11"/>
    </location>
</feature>
<accession>A0A6A5G6C8</accession>
<dbReference type="EMBL" id="WUAV01000005">
    <property type="protein sequence ID" value="KAF1750550.1"/>
    <property type="molecule type" value="Genomic_DNA"/>
</dbReference>
<dbReference type="RefSeq" id="XP_053580801.1">
    <property type="nucleotide sequence ID" value="XM_053731888.1"/>
</dbReference>
<comment type="caution">
    <text evidence="2">The sequence shown here is derived from an EMBL/GenBank/DDBJ whole genome shotgun (WGS) entry which is preliminary data.</text>
</comment>
<organism evidence="2 3">
    <name type="scientific">Caenorhabditis remanei</name>
    <name type="common">Caenorhabditis vulgaris</name>
    <dbReference type="NCBI Taxonomy" id="31234"/>
    <lineage>
        <taxon>Eukaryota</taxon>
        <taxon>Metazoa</taxon>
        <taxon>Ecdysozoa</taxon>
        <taxon>Nematoda</taxon>
        <taxon>Chromadorea</taxon>
        <taxon>Rhabditida</taxon>
        <taxon>Rhabditina</taxon>
        <taxon>Rhabditomorpha</taxon>
        <taxon>Rhabditoidea</taxon>
        <taxon>Rhabditidae</taxon>
        <taxon>Peloderinae</taxon>
        <taxon>Caenorhabditis</taxon>
    </lineage>
</organism>
<gene>
    <name evidence="2" type="ORF">GCK72_017101</name>
</gene>
<dbReference type="AlphaFoldDB" id="A0A6A5G6C8"/>
<reference evidence="2 3" key="1">
    <citation type="submission" date="2019-12" db="EMBL/GenBank/DDBJ databases">
        <title>Chromosome-level assembly of the Caenorhabditis remanei genome.</title>
        <authorList>
            <person name="Teterina A.A."/>
            <person name="Willis J.H."/>
            <person name="Phillips P.C."/>
        </authorList>
    </citation>
    <scope>NUCLEOTIDE SEQUENCE [LARGE SCALE GENOMIC DNA]</scope>
    <source>
        <strain evidence="2 3">PX506</strain>
        <tissue evidence="2">Whole organism</tissue>
    </source>
</reference>
<dbReference type="CTD" id="9823085"/>
<dbReference type="KEGG" id="crq:GCK72_017101"/>
<feature type="region of interest" description="Disordered" evidence="1">
    <location>
        <begin position="1"/>
        <end position="22"/>
    </location>
</feature>